<keyword evidence="2" id="KW-1185">Reference proteome</keyword>
<protein>
    <submittedName>
        <fullName evidence="1">Uncharacterized protein</fullName>
    </submittedName>
</protein>
<organism evidence="1 2">
    <name type="scientific">Autumnicola musiva</name>
    <dbReference type="NCBI Taxonomy" id="3075589"/>
    <lineage>
        <taxon>Bacteria</taxon>
        <taxon>Pseudomonadati</taxon>
        <taxon>Bacteroidota</taxon>
        <taxon>Flavobacteriia</taxon>
        <taxon>Flavobacteriales</taxon>
        <taxon>Flavobacteriaceae</taxon>
        <taxon>Autumnicola</taxon>
    </lineage>
</organism>
<proteinExistence type="predicted"/>
<gene>
    <name evidence="1" type="ORF">RM539_01190</name>
</gene>
<accession>A0ABU3D0Y7</accession>
<name>A0ABU3D0Y7_9FLAO</name>
<reference evidence="1 2" key="1">
    <citation type="submission" date="2023-09" db="EMBL/GenBank/DDBJ databases">
        <authorList>
            <person name="Rey-Velasco X."/>
        </authorList>
    </citation>
    <scope>NUCLEOTIDE SEQUENCE [LARGE SCALE GENOMIC DNA]</scope>
    <source>
        <strain evidence="1 2">F117</strain>
    </source>
</reference>
<evidence type="ECO:0000313" key="2">
    <source>
        <dbReference type="Proteomes" id="UP001262582"/>
    </source>
</evidence>
<evidence type="ECO:0000313" key="1">
    <source>
        <dbReference type="EMBL" id="MDT0675196.1"/>
    </source>
</evidence>
<dbReference type="EMBL" id="JAVRHK010000001">
    <property type="protein sequence ID" value="MDT0675196.1"/>
    <property type="molecule type" value="Genomic_DNA"/>
</dbReference>
<sequence>MDTPENHIETLNQLCKKYNGDKMYIFGSALKEDFSDQIKK</sequence>
<dbReference type="Proteomes" id="UP001262582">
    <property type="component" value="Unassembled WGS sequence"/>
</dbReference>
<dbReference type="RefSeq" id="WP_311501647.1">
    <property type="nucleotide sequence ID" value="NZ_JAVRHK010000001.1"/>
</dbReference>
<comment type="caution">
    <text evidence="1">The sequence shown here is derived from an EMBL/GenBank/DDBJ whole genome shotgun (WGS) entry which is preliminary data.</text>
</comment>